<name>W9CGB0_SCLBF</name>
<dbReference type="GO" id="GO:0005634">
    <property type="term" value="C:nucleus"/>
    <property type="evidence" value="ECO:0007669"/>
    <property type="project" value="TreeGrafter"/>
</dbReference>
<evidence type="ECO:0000256" key="6">
    <source>
        <dbReference type="ARBA" id="ARBA00030980"/>
    </source>
</evidence>
<keyword evidence="11" id="KW-0418">Kinase</keyword>
<evidence type="ECO:0000256" key="3">
    <source>
        <dbReference type="ARBA" id="ARBA00012513"/>
    </source>
</evidence>
<evidence type="ECO:0000256" key="5">
    <source>
        <dbReference type="ARBA" id="ARBA00019973"/>
    </source>
</evidence>
<dbReference type="HOGENOM" id="CLU_000288_31_4_1"/>
<accession>W9CGB0</accession>
<dbReference type="PROSITE" id="PS00109">
    <property type="entry name" value="PROTEIN_KINASE_TYR"/>
    <property type="match status" value="1"/>
</dbReference>
<evidence type="ECO:0000256" key="9">
    <source>
        <dbReference type="ARBA" id="ARBA00048679"/>
    </source>
</evidence>
<evidence type="ECO:0000313" key="12">
    <source>
        <dbReference type="Proteomes" id="UP000019487"/>
    </source>
</evidence>
<dbReference type="Proteomes" id="UP000019487">
    <property type="component" value="Unassembled WGS sequence"/>
</dbReference>
<organism evidence="11 12">
    <name type="scientific">Sclerotinia borealis (strain F-4128)</name>
    <dbReference type="NCBI Taxonomy" id="1432307"/>
    <lineage>
        <taxon>Eukaryota</taxon>
        <taxon>Fungi</taxon>
        <taxon>Dikarya</taxon>
        <taxon>Ascomycota</taxon>
        <taxon>Pezizomycotina</taxon>
        <taxon>Leotiomycetes</taxon>
        <taxon>Helotiales</taxon>
        <taxon>Sclerotiniaceae</taxon>
        <taxon>Sclerotinia</taxon>
    </lineage>
</organism>
<comment type="caution">
    <text evidence="11">The sequence shown here is derived from an EMBL/GenBank/DDBJ whole genome shotgun (WGS) entry which is preliminary data.</text>
</comment>
<dbReference type="InterPro" id="IPR011009">
    <property type="entry name" value="Kinase-like_dom_sf"/>
</dbReference>
<evidence type="ECO:0000256" key="1">
    <source>
        <dbReference type="ARBA" id="ARBA00003747"/>
    </source>
</evidence>
<dbReference type="GO" id="GO:0004674">
    <property type="term" value="F:protein serine/threonine kinase activity"/>
    <property type="evidence" value="ECO:0007669"/>
    <property type="project" value="UniProtKB-EC"/>
</dbReference>
<evidence type="ECO:0000259" key="10">
    <source>
        <dbReference type="PROSITE" id="PS50011"/>
    </source>
</evidence>
<dbReference type="InterPro" id="IPR008266">
    <property type="entry name" value="Tyr_kinase_AS"/>
</dbReference>
<dbReference type="EMBL" id="AYSA01000165">
    <property type="protein sequence ID" value="ESZ95772.1"/>
    <property type="molecule type" value="Genomic_DNA"/>
</dbReference>
<evidence type="ECO:0000256" key="8">
    <source>
        <dbReference type="ARBA" id="ARBA00047899"/>
    </source>
</evidence>
<dbReference type="GO" id="GO:0044773">
    <property type="term" value="P:mitotic DNA damage checkpoint signaling"/>
    <property type="evidence" value="ECO:0007669"/>
    <property type="project" value="TreeGrafter"/>
</dbReference>
<dbReference type="PROSITE" id="PS50011">
    <property type="entry name" value="PROTEIN_KINASE_DOM"/>
    <property type="match status" value="1"/>
</dbReference>
<dbReference type="InterPro" id="IPR000719">
    <property type="entry name" value="Prot_kinase_dom"/>
</dbReference>
<evidence type="ECO:0000313" key="11">
    <source>
        <dbReference type="EMBL" id="ESZ95772.1"/>
    </source>
</evidence>
<proteinExistence type="predicted"/>
<dbReference type="AlphaFoldDB" id="W9CGB0"/>
<dbReference type="SUPFAM" id="SSF56112">
    <property type="entry name" value="Protein kinase-like (PK-like)"/>
    <property type="match status" value="1"/>
</dbReference>
<keyword evidence="12" id="KW-1185">Reference proteome</keyword>
<evidence type="ECO:0000256" key="7">
    <source>
        <dbReference type="ARBA" id="ARBA00033194"/>
    </source>
</evidence>
<reference evidence="11 12" key="1">
    <citation type="journal article" date="2014" name="Genome Announc.">
        <title>Draft genome sequence of Sclerotinia borealis, a psychrophilic plant pathogenic fungus.</title>
        <authorList>
            <person name="Mardanov A.V."/>
            <person name="Beletsky A.V."/>
            <person name="Kadnikov V.V."/>
            <person name="Ignatov A.N."/>
            <person name="Ravin N.V."/>
        </authorList>
    </citation>
    <scope>NUCLEOTIDE SEQUENCE [LARGE SCALE GENOMIC DNA]</scope>
    <source>
        <strain evidence="12">F-4157</strain>
    </source>
</reference>
<dbReference type="Pfam" id="PF00069">
    <property type="entry name" value="Pkinase"/>
    <property type="match status" value="1"/>
</dbReference>
<comment type="function">
    <text evidence="1">Component of the EKC/KEOPS complex that is required for the formation of a threonylcarbamoyl group on adenosine at position 37 (t(6)A37) in tRNAs that read codons beginning with adenine. The complex is probably involved in the transfer of the threonylcarbamoyl moiety of threonylcarbamoyl-AMP (TC-AMP) to the N6 group of A37. BUD32 has ATPase activity in the context of the EKC/KEOPS complex and likely plays a supporting role to the catalytic subunit KAE1. The EKC/KEOPS complex also promotes both telomere uncapping and telomere elongation. The complex is required for efficient recruitment of transcriptional coactivators.</text>
</comment>
<dbReference type="PANTHER" id="PTHR44167:SF24">
    <property type="entry name" value="SERINE_THREONINE-PROTEIN KINASE CHK2"/>
    <property type="match status" value="1"/>
</dbReference>
<evidence type="ECO:0000256" key="4">
    <source>
        <dbReference type="ARBA" id="ARBA00013948"/>
    </source>
</evidence>
<dbReference type="EC" id="2.7.11.1" evidence="3"/>
<keyword evidence="11" id="KW-0808">Transferase</keyword>
<dbReference type="Gene3D" id="1.10.510.10">
    <property type="entry name" value="Transferase(Phosphotransferase) domain 1"/>
    <property type="match status" value="1"/>
</dbReference>
<dbReference type="GO" id="GO:0005524">
    <property type="term" value="F:ATP binding"/>
    <property type="evidence" value="ECO:0007669"/>
    <property type="project" value="InterPro"/>
</dbReference>
<dbReference type="PANTHER" id="PTHR44167">
    <property type="entry name" value="OVARIAN-SPECIFIC SERINE/THREONINE-PROTEIN KINASE LOK-RELATED"/>
    <property type="match status" value="1"/>
</dbReference>
<dbReference type="CDD" id="cd00180">
    <property type="entry name" value="PKc"/>
    <property type="match status" value="1"/>
</dbReference>
<comment type="subunit">
    <text evidence="2">Component of the EKC/KEOPS complex composed of at least BUD32, CGI121, GON7, KAE1 and PCC1; the whole complex dimerizes.</text>
</comment>
<gene>
    <name evidence="11" type="ORF">SBOR_3841</name>
</gene>
<comment type="catalytic activity">
    <reaction evidence="9">
        <text>L-seryl-[protein] + ATP = O-phospho-L-seryl-[protein] + ADP + H(+)</text>
        <dbReference type="Rhea" id="RHEA:17989"/>
        <dbReference type="Rhea" id="RHEA-COMP:9863"/>
        <dbReference type="Rhea" id="RHEA-COMP:11604"/>
        <dbReference type="ChEBI" id="CHEBI:15378"/>
        <dbReference type="ChEBI" id="CHEBI:29999"/>
        <dbReference type="ChEBI" id="CHEBI:30616"/>
        <dbReference type="ChEBI" id="CHEBI:83421"/>
        <dbReference type="ChEBI" id="CHEBI:456216"/>
        <dbReference type="EC" id="2.7.11.1"/>
    </reaction>
</comment>
<evidence type="ECO:0000256" key="2">
    <source>
        <dbReference type="ARBA" id="ARBA00011534"/>
    </source>
</evidence>
<sequence length="262" mass="29265">MADLPERIGSTSNGLRIPQDKFLKSPLETDHEGVAKQIKLAFAVESGVLQRLGTHPRIVKYLGKRGNGLLFGEASHGNLQTYIDANNPSIELFQRQKWCYQSAQAVAYIHSCGVIHSDLRPENILVHETGPGILEPLLCDFGGAVCDELGLDGEQLPNDPFCHPALDFYTKVTTAVDIFSLGSIFYTILTGYWPYRTQAFYSSTDEYWDYLDRVALLFKQGMYPDVTGLVGGEVIKRCWTREFTTVQQILDALAKHMPLEGC</sequence>
<dbReference type="STRING" id="1432307.W9CGB0"/>
<comment type="catalytic activity">
    <reaction evidence="8">
        <text>L-threonyl-[protein] + ATP = O-phospho-L-threonyl-[protein] + ADP + H(+)</text>
        <dbReference type="Rhea" id="RHEA:46608"/>
        <dbReference type="Rhea" id="RHEA-COMP:11060"/>
        <dbReference type="Rhea" id="RHEA-COMP:11605"/>
        <dbReference type="ChEBI" id="CHEBI:15378"/>
        <dbReference type="ChEBI" id="CHEBI:30013"/>
        <dbReference type="ChEBI" id="CHEBI:30616"/>
        <dbReference type="ChEBI" id="CHEBI:61977"/>
        <dbReference type="ChEBI" id="CHEBI:456216"/>
        <dbReference type="EC" id="2.7.11.1"/>
    </reaction>
</comment>
<feature type="domain" description="Protein kinase" evidence="10">
    <location>
        <begin position="1"/>
        <end position="259"/>
    </location>
</feature>
<protein>
    <recommendedName>
        <fullName evidence="5">EKC/KEOPS complex subunit BUD32</fullName>
        <ecNumber evidence="3">2.7.11.1</ecNumber>
    </recommendedName>
    <alternativeName>
        <fullName evidence="6 7">Atypical Serine/threonine protein kinase BUD32</fullName>
    </alternativeName>
    <alternativeName>
        <fullName evidence="4">EKC/KEOPS complex subunit bud32</fullName>
    </alternativeName>
</protein>
<dbReference type="OrthoDB" id="1668230at2759"/>